<dbReference type="AlphaFoldDB" id="A0A9P5H8D2"/>
<sequence length="235" mass="26513">MGVPRISTWTRFQFPIAKEFDASIFKPLQTVKADFDNPAYYGAISESPGEYMLVIDWNTPEAYSAFKTSPQYEQLLANFRAESATEPETQTVDFGTVAFSWRFGSNTEIRTVYFPMSISPQEREAVGKVKGLVLSMTPGVNASGPHRAPYTGVPAKGWVNGTQSWNGDDAAACVWCHYWKDKEAEERFKREETRPPRNKESPRALAVEVFELDLKNLGAIGSIEYHVDFKKVHLQ</sequence>
<dbReference type="EMBL" id="JAANBB010000070">
    <property type="protein sequence ID" value="KAF7551871.1"/>
    <property type="molecule type" value="Genomic_DNA"/>
</dbReference>
<dbReference type="Gene3D" id="3.30.70.100">
    <property type="match status" value="1"/>
</dbReference>
<dbReference type="Proteomes" id="UP000722485">
    <property type="component" value="Unassembled WGS sequence"/>
</dbReference>
<organism evidence="1 2">
    <name type="scientific">Cylindrodendrum hubeiense</name>
    <dbReference type="NCBI Taxonomy" id="595255"/>
    <lineage>
        <taxon>Eukaryota</taxon>
        <taxon>Fungi</taxon>
        <taxon>Dikarya</taxon>
        <taxon>Ascomycota</taxon>
        <taxon>Pezizomycotina</taxon>
        <taxon>Sordariomycetes</taxon>
        <taxon>Hypocreomycetidae</taxon>
        <taxon>Hypocreales</taxon>
        <taxon>Nectriaceae</taxon>
        <taxon>Cylindrodendrum</taxon>
    </lineage>
</organism>
<dbReference type="OrthoDB" id="4993731at2759"/>
<evidence type="ECO:0000313" key="2">
    <source>
        <dbReference type="Proteomes" id="UP000722485"/>
    </source>
</evidence>
<proteinExistence type="predicted"/>
<evidence type="ECO:0000313" key="1">
    <source>
        <dbReference type="EMBL" id="KAF7551871.1"/>
    </source>
</evidence>
<reference evidence="1" key="1">
    <citation type="submission" date="2020-03" db="EMBL/GenBank/DDBJ databases">
        <title>Draft Genome Sequence of Cylindrodendrum hubeiense.</title>
        <authorList>
            <person name="Buettner E."/>
            <person name="Kellner H."/>
        </authorList>
    </citation>
    <scope>NUCLEOTIDE SEQUENCE</scope>
    <source>
        <strain evidence="1">IHI 201604</strain>
    </source>
</reference>
<gene>
    <name evidence="1" type="ORF">G7Z17_g4718</name>
</gene>
<accession>A0A9P5H8D2</accession>
<comment type="caution">
    <text evidence="1">The sequence shown here is derived from an EMBL/GenBank/DDBJ whole genome shotgun (WGS) entry which is preliminary data.</text>
</comment>
<protein>
    <submittedName>
        <fullName evidence="1">Uncharacterized protein</fullName>
    </submittedName>
</protein>
<name>A0A9P5H8D2_9HYPO</name>
<keyword evidence="2" id="KW-1185">Reference proteome</keyword>